<protein>
    <submittedName>
        <fullName evidence="1">Uncharacterized protein</fullName>
    </submittedName>
</protein>
<sequence>MLVEMKLDACYKRDIMACLLSQNPLPTIQTLDLGLVSPEDCQSYGEYLRRLGPGLSSLAMEFSSLDPGGDAEDFFNACDLSYNTRLRSICFRRVIFDWEYRLTSPMLWIAKTLSQISSSQFETPIFGIHLSDLNADMDRESLHDWQSLDAEIVEMYRRLPAFQSAVFEMHLLSDDSETIPLHASKVFLDTLLPLSGSQNILQPRNPTV</sequence>
<organism evidence="1 2">
    <name type="scientific">Marasmius tenuissimus</name>
    <dbReference type="NCBI Taxonomy" id="585030"/>
    <lineage>
        <taxon>Eukaryota</taxon>
        <taxon>Fungi</taxon>
        <taxon>Dikarya</taxon>
        <taxon>Basidiomycota</taxon>
        <taxon>Agaricomycotina</taxon>
        <taxon>Agaricomycetes</taxon>
        <taxon>Agaricomycetidae</taxon>
        <taxon>Agaricales</taxon>
        <taxon>Marasmiineae</taxon>
        <taxon>Marasmiaceae</taxon>
        <taxon>Marasmius</taxon>
    </lineage>
</organism>
<gene>
    <name evidence="1" type="ORF">AAF712_006644</name>
</gene>
<proteinExistence type="predicted"/>
<name>A0ABR2ZYH9_9AGAR</name>
<dbReference type="Proteomes" id="UP001437256">
    <property type="component" value="Unassembled WGS sequence"/>
</dbReference>
<reference evidence="1 2" key="1">
    <citation type="submission" date="2024-05" db="EMBL/GenBank/DDBJ databases">
        <title>A draft genome resource for the thread blight pathogen Marasmius tenuissimus strain MS-2.</title>
        <authorList>
            <person name="Yulfo-Soto G.E."/>
            <person name="Baruah I.K."/>
            <person name="Amoako-Attah I."/>
            <person name="Bukari Y."/>
            <person name="Meinhardt L.W."/>
            <person name="Bailey B.A."/>
            <person name="Cohen S.P."/>
        </authorList>
    </citation>
    <scope>NUCLEOTIDE SEQUENCE [LARGE SCALE GENOMIC DNA]</scope>
    <source>
        <strain evidence="1 2">MS-2</strain>
    </source>
</reference>
<evidence type="ECO:0000313" key="1">
    <source>
        <dbReference type="EMBL" id="KAL0066385.1"/>
    </source>
</evidence>
<comment type="caution">
    <text evidence="1">The sequence shown here is derived from an EMBL/GenBank/DDBJ whole genome shotgun (WGS) entry which is preliminary data.</text>
</comment>
<keyword evidence="2" id="KW-1185">Reference proteome</keyword>
<evidence type="ECO:0000313" key="2">
    <source>
        <dbReference type="Proteomes" id="UP001437256"/>
    </source>
</evidence>
<dbReference type="EMBL" id="JBBXMP010000036">
    <property type="protein sequence ID" value="KAL0066385.1"/>
    <property type="molecule type" value="Genomic_DNA"/>
</dbReference>
<accession>A0ABR2ZYH9</accession>